<comment type="caution">
    <text evidence="2">The sequence shown here is derived from an EMBL/GenBank/DDBJ whole genome shotgun (WGS) entry which is preliminary data.</text>
</comment>
<dbReference type="RefSeq" id="WP_152649485.1">
    <property type="nucleotide sequence ID" value="NZ_BBRC01000002.1"/>
</dbReference>
<accession>A0A7Z0CIH7</accession>
<evidence type="ECO:0000313" key="3">
    <source>
        <dbReference type="Proteomes" id="UP000547973"/>
    </source>
</evidence>
<sequence>MRSNTFLGVVGGMCIAVAVFLTGNTITFSGAAIKETVPLILFIAALGVIAFSLVSNRLATGYTAMVAATIALIQLVDMLRSDSINFSVRLIVLLVGVALALFASVTRRKA</sequence>
<reference evidence="2 3" key="1">
    <citation type="submission" date="2020-07" db="EMBL/GenBank/DDBJ databases">
        <title>Sequencing the genomes of 1000 actinobacteria strains.</title>
        <authorList>
            <person name="Klenk H.-P."/>
        </authorList>
    </citation>
    <scope>NUCLEOTIDE SEQUENCE [LARGE SCALE GENOMIC DNA]</scope>
    <source>
        <strain evidence="2 3">DSM 19970</strain>
    </source>
</reference>
<keyword evidence="1" id="KW-0472">Membrane</keyword>
<organism evidence="2 3">
    <name type="scientific">Demequina lutea</name>
    <dbReference type="NCBI Taxonomy" id="431489"/>
    <lineage>
        <taxon>Bacteria</taxon>
        <taxon>Bacillati</taxon>
        <taxon>Actinomycetota</taxon>
        <taxon>Actinomycetes</taxon>
        <taxon>Micrococcales</taxon>
        <taxon>Demequinaceae</taxon>
        <taxon>Demequina</taxon>
    </lineage>
</organism>
<proteinExistence type="predicted"/>
<dbReference type="Proteomes" id="UP000547973">
    <property type="component" value="Unassembled WGS sequence"/>
</dbReference>
<gene>
    <name evidence="2" type="ORF">BKA03_002705</name>
</gene>
<feature type="transmembrane region" description="Helical" evidence="1">
    <location>
        <begin position="60"/>
        <end position="79"/>
    </location>
</feature>
<dbReference type="EMBL" id="JACBZO010000001">
    <property type="protein sequence ID" value="NYI42586.1"/>
    <property type="molecule type" value="Genomic_DNA"/>
</dbReference>
<feature type="transmembrane region" description="Helical" evidence="1">
    <location>
        <begin position="36"/>
        <end position="54"/>
    </location>
</feature>
<protein>
    <submittedName>
        <fullName evidence="2">Type III secretory pathway component EscS</fullName>
    </submittedName>
</protein>
<name>A0A7Z0CIH7_9MICO</name>
<feature type="transmembrane region" description="Helical" evidence="1">
    <location>
        <begin position="86"/>
        <end position="105"/>
    </location>
</feature>
<evidence type="ECO:0000313" key="2">
    <source>
        <dbReference type="EMBL" id="NYI42586.1"/>
    </source>
</evidence>
<keyword evidence="1" id="KW-0812">Transmembrane</keyword>
<evidence type="ECO:0000256" key="1">
    <source>
        <dbReference type="SAM" id="Phobius"/>
    </source>
</evidence>
<keyword evidence="3" id="KW-1185">Reference proteome</keyword>
<feature type="transmembrane region" description="Helical" evidence="1">
    <location>
        <begin position="6"/>
        <end position="24"/>
    </location>
</feature>
<dbReference type="AlphaFoldDB" id="A0A7Z0CIH7"/>
<keyword evidence="1" id="KW-1133">Transmembrane helix</keyword>